<accession>A0AAD7ATA2</accession>
<keyword evidence="2" id="KW-1185">Reference proteome</keyword>
<dbReference type="EMBL" id="JARIHO010000001">
    <property type="protein sequence ID" value="KAJ7367561.1"/>
    <property type="molecule type" value="Genomic_DNA"/>
</dbReference>
<evidence type="ECO:0000313" key="2">
    <source>
        <dbReference type="Proteomes" id="UP001218218"/>
    </source>
</evidence>
<reference evidence="1" key="1">
    <citation type="submission" date="2023-03" db="EMBL/GenBank/DDBJ databases">
        <title>Massive genome expansion in bonnet fungi (Mycena s.s.) driven by repeated elements and novel gene families across ecological guilds.</title>
        <authorList>
            <consortium name="Lawrence Berkeley National Laboratory"/>
            <person name="Harder C.B."/>
            <person name="Miyauchi S."/>
            <person name="Viragh M."/>
            <person name="Kuo A."/>
            <person name="Thoen E."/>
            <person name="Andreopoulos B."/>
            <person name="Lu D."/>
            <person name="Skrede I."/>
            <person name="Drula E."/>
            <person name="Henrissat B."/>
            <person name="Morin E."/>
            <person name="Kohler A."/>
            <person name="Barry K."/>
            <person name="LaButti K."/>
            <person name="Morin E."/>
            <person name="Salamov A."/>
            <person name="Lipzen A."/>
            <person name="Mereny Z."/>
            <person name="Hegedus B."/>
            <person name="Baldrian P."/>
            <person name="Stursova M."/>
            <person name="Weitz H."/>
            <person name="Taylor A."/>
            <person name="Grigoriev I.V."/>
            <person name="Nagy L.G."/>
            <person name="Martin F."/>
            <person name="Kauserud H."/>
        </authorList>
    </citation>
    <scope>NUCLEOTIDE SEQUENCE</scope>
    <source>
        <strain evidence="1">CBHHK002</strain>
    </source>
</reference>
<comment type="caution">
    <text evidence="1">The sequence shown here is derived from an EMBL/GenBank/DDBJ whole genome shotgun (WGS) entry which is preliminary data.</text>
</comment>
<feature type="non-terminal residue" evidence="1">
    <location>
        <position position="123"/>
    </location>
</feature>
<dbReference type="Proteomes" id="UP001218218">
    <property type="component" value="Unassembled WGS sequence"/>
</dbReference>
<proteinExistence type="predicted"/>
<sequence>MNSPRSRDRSRCVKLYLTFRQEPVFFPNLTKELLLACPVHSPERKSPALLSLDVRYVFLPRSPTSDRGMYYPSTGSCGLSSRRRGKRVTPHQWAMYDFTHTIPVGKVVIYKDVFQAVRGSPRS</sequence>
<protein>
    <submittedName>
        <fullName evidence="1">Uncharacterized protein</fullName>
    </submittedName>
</protein>
<name>A0AAD7ATA2_9AGAR</name>
<gene>
    <name evidence="1" type="ORF">DFH08DRAFT_725562</name>
</gene>
<evidence type="ECO:0000313" key="1">
    <source>
        <dbReference type="EMBL" id="KAJ7367561.1"/>
    </source>
</evidence>
<dbReference type="AlphaFoldDB" id="A0AAD7ATA2"/>
<organism evidence="1 2">
    <name type="scientific">Mycena albidolilacea</name>
    <dbReference type="NCBI Taxonomy" id="1033008"/>
    <lineage>
        <taxon>Eukaryota</taxon>
        <taxon>Fungi</taxon>
        <taxon>Dikarya</taxon>
        <taxon>Basidiomycota</taxon>
        <taxon>Agaricomycotina</taxon>
        <taxon>Agaricomycetes</taxon>
        <taxon>Agaricomycetidae</taxon>
        <taxon>Agaricales</taxon>
        <taxon>Marasmiineae</taxon>
        <taxon>Mycenaceae</taxon>
        <taxon>Mycena</taxon>
    </lineage>
</organism>